<keyword evidence="1 2" id="KW-0238">DNA-binding</keyword>
<dbReference type="InterPro" id="IPR036388">
    <property type="entry name" value="WH-like_DNA-bd_sf"/>
</dbReference>
<sequence length="325" mass="35120">MTEQTASYSRQREVDLLGEPPFVIGRLSVRPRTLEIEGPDGALTVEPRVMEVLVALYRAQGETVSRDELNAVCWMGRVVSLDAQTQAVARLRRVLAQDASVEIETVSKIGYRLRVAARAPAPLLTPLTSPEPKAQRRRLPMIAAAALGATAAAATFAVVLMVSKSADVASAAPGVGIENAEVALSPDGMMRAFASAPRASRQRDIYVHVMAQGAPMRLTRTDADEYGPVWSPSGDRLAFVRRTTDDKCLILTAVVQDRSERVVGRCSAAASTRLTWADGDTLISSDRAEADGARRILVLDVRDREGADAFQLAALNRHPQKQPLL</sequence>
<evidence type="ECO:0000256" key="3">
    <source>
        <dbReference type="SAM" id="Phobius"/>
    </source>
</evidence>
<gene>
    <name evidence="5" type="ORF">ABOZ73_00125</name>
</gene>
<organism evidence="5">
    <name type="scientific">Caulobacter sp. 73W</name>
    <dbReference type="NCBI Taxonomy" id="3161137"/>
    <lineage>
        <taxon>Bacteria</taxon>
        <taxon>Pseudomonadati</taxon>
        <taxon>Pseudomonadota</taxon>
        <taxon>Alphaproteobacteria</taxon>
        <taxon>Caulobacterales</taxon>
        <taxon>Caulobacteraceae</taxon>
        <taxon>Caulobacter</taxon>
    </lineage>
</organism>
<dbReference type="PROSITE" id="PS51755">
    <property type="entry name" value="OMPR_PHOB"/>
    <property type="match status" value="1"/>
</dbReference>
<evidence type="ECO:0000256" key="2">
    <source>
        <dbReference type="PROSITE-ProRule" id="PRU01091"/>
    </source>
</evidence>
<dbReference type="InterPro" id="IPR016032">
    <property type="entry name" value="Sig_transdc_resp-reg_C-effctor"/>
</dbReference>
<dbReference type="InterPro" id="IPR001867">
    <property type="entry name" value="OmpR/PhoB-type_DNA-bd"/>
</dbReference>
<dbReference type="Gene3D" id="1.10.10.10">
    <property type="entry name" value="Winged helix-like DNA-binding domain superfamily/Winged helix DNA-binding domain"/>
    <property type="match status" value="1"/>
</dbReference>
<protein>
    <submittedName>
        <fullName evidence="5">Winged helix-turn-helix domain-containing protein</fullName>
    </submittedName>
</protein>
<keyword evidence="3" id="KW-1133">Transmembrane helix</keyword>
<dbReference type="Pfam" id="PF07676">
    <property type="entry name" value="PD40"/>
    <property type="match status" value="1"/>
</dbReference>
<evidence type="ECO:0000256" key="1">
    <source>
        <dbReference type="ARBA" id="ARBA00023125"/>
    </source>
</evidence>
<feature type="transmembrane region" description="Helical" evidence="3">
    <location>
        <begin position="139"/>
        <end position="162"/>
    </location>
</feature>
<dbReference type="SMART" id="SM00862">
    <property type="entry name" value="Trans_reg_C"/>
    <property type="match status" value="1"/>
</dbReference>
<dbReference type="GO" id="GO:0003677">
    <property type="term" value="F:DNA binding"/>
    <property type="evidence" value="ECO:0007669"/>
    <property type="project" value="UniProtKB-UniRule"/>
</dbReference>
<dbReference type="SUPFAM" id="SSF46894">
    <property type="entry name" value="C-terminal effector domain of the bipartite response regulators"/>
    <property type="match status" value="1"/>
</dbReference>
<dbReference type="EMBL" id="CP158375">
    <property type="protein sequence ID" value="XDO96875.1"/>
    <property type="molecule type" value="Genomic_DNA"/>
</dbReference>
<dbReference type="Pfam" id="PF00486">
    <property type="entry name" value="Trans_reg_C"/>
    <property type="match status" value="1"/>
</dbReference>
<reference evidence="5" key="1">
    <citation type="submission" date="2024-06" db="EMBL/GenBank/DDBJ databases">
        <title>Caulobacter inopinatus, sp. nov.</title>
        <authorList>
            <person name="Donachie S.P."/>
        </authorList>
    </citation>
    <scope>NUCLEOTIDE SEQUENCE</scope>
    <source>
        <strain evidence="5">73W</strain>
    </source>
</reference>
<name>A0AB39KT45_9CAUL</name>
<keyword evidence="3" id="KW-0812">Transmembrane</keyword>
<evidence type="ECO:0000313" key="5">
    <source>
        <dbReference type="EMBL" id="XDO96875.1"/>
    </source>
</evidence>
<proteinExistence type="predicted"/>
<dbReference type="InterPro" id="IPR011042">
    <property type="entry name" value="6-blade_b-propeller_TolB-like"/>
</dbReference>
<dbReference type="SUPFAM" id="SSF82171">
    <property type="entry name" value="DPP6 N-terminal domain-like"/>
    <property type="match status" value="1"/>
</dbReference>
<dbReference type="RefSeq" id="WP_369059737.1">
    <property type="nucleotide sequence ID" value="NZ_CP158375.1"/>
</dbReference>
<keyword evidence="3" id="KW-0472">Membrane</keyword>
<feature type="domain" description="OmpR/PhoB-type" evidence="4">
    <location>
        <begin position="19"/>
        <end position="115"/>
    </location>
</feature>
<evidence type="ECO:0000259" key="4">
    <source>
        <dbReference type="PROSITE" id="PS51755"/>
    </source>
</evidence>
<dbReference type="GO" id="GO:0006355">
    <property type="term" value="P:regulation of DNA-templated transcription"/>
    <property type="evidence" value="ECO:0007669"/>
    <property type="project" value="InterPro"/>
</dbReference>
<accession>A0AB39KT45</accession>
<dbReference type="AlphaFoldDB" id="A0AB39KT45"/>
<feature type="DNA-binding region" description="OmpR/PhoB-type" evidence="2">
    <location>
        <begin position="19"/>
        <end position="115"/>
    </location>
</feature>
<dbReference type="GO" id="GO:0000160">
    <property type="term" value="P:phosphorelay signal transduction system"/>
    <property type="evidence" value="ECO:0007669"/>
    <property type="project" value="InterPro"/>
</dbReference>
<dbReference type="Gene3D" id="2.120.10.30">
    <property type="entry name" value="TolB, C-terminal domain"/>
    <property type="match status" value="1"/>
</dbReference>
<dbReference type="InterPro" id="IPR011659">
    <property type="entry name" value="WD40"/>
</dbReference>